<evidence type="ECO:0000256" key="1">
    <source>
        <dbReference type="SAM" id="Phobius"/>
    </source>
</evidence>
<name>X1BG87_9ZZZZ</name>
<reference evidence="2" key="1">
    <citation type="journal article" date="2014" name="Front. Microbiol.">
        <title>High frequency of phylogenetically diverse reductive dehalogenase-homologous genes in deep subseafloor sedimentary metagenomes.</title>
        <authorList>
            <person name="Kawai M."/>
            <person name="Futagami T."/>
            <person name="Toyoda A."/>
            <person name="Takaki Y."/>
            <person name="Nishi S."/>
            <person name="Hori S."/>
            <person name="Arai W."/>
            <person name="Tsubouchi T."/>
            <person name="Morono Y."/>
            <person name="Uchiyama I."/>
            <person name="Ito T."/>
            <person name="Fujiyama A."/>
            <person name="Inagaki F."/>
            <person name="Takami H."/>
        </authorList>
    </citation>
    <scope>NUCLEOTIDE SEQUENCE</scope>
    <source>
        <strain evidence="2">Expedition CK06-06</strain>
    </source>
</reference>
<feature type="transmembrane region" description="Helical" evidence="1">
    <location>
        <begin position="42"/>
        <end position="64"/>
    </location>
</feature>
<dbReference type="PANTHER" id="PTHR36007:SF2">
    <property type="entry name" value="TRANSPORT PROTEIN-RELATED"/>
    <property type="match status" value="1"/>
</dbReference>
<evidence type="ECO:0000313" key="2">
    <source>
        <dbReference type="EMBL" id="GAG71046.1"/>
    </source>
</evidence>
<dbReference type="PANTHER" id="PTHR36007">
    <property type="entry name" value="TRANSPORT PROTEIN-RELATED"/>
    <property type="match status" value="1"/>
</dbReference>
<proteinExistence type="predicted"/>
<evidence type="ECO:0008006" key="3">
    <source>
        <dbReference type="Google" id="ProtNLM"/>
    </source>
</evidence>
<keyword evidence="1" id="KW-1133">Transmembrane helix</keyword>
<dbReference type="InterPro" id="IPR009577">
    <property type="entry name" value="Sm_multidrug_ex"/>
</dbReference>
<protein>
    <recommendedName>
        <fullName evidence="3">Ligand-binding protein SH3</fullName>
    </recommendedName>
</protein>
<gene>
    <name evidence="2" type="ORF">S01H4_15691</name>
</gene>
<dbReference type="EMBL" id="BART01006875">
    <property type="protein sequence ID" value="GAG71046.1"/>
    <property type="molecule type" value="Genomic_DNA"/>
</dbReference>
<accession>X1BG87</accession>
<comment type="caution">
    <text evidence="2">The sequence shown here is derived from an EMBL/GenBank/DDBJ whole genome shotgun (WGS) entry which is preliminary data.</text>
</comment>
<keyword evidence="1" id="KW-0812">Transmembrane</keyword>
<feature type="transmembrane region" description="Helical" evidence="1">
    <location>
        <begin position="135"/>
        <end position="157"/>
    </location>
</feature>
<organism evidence="2">
    <name type="scientific">marine sediment metagenome</name>
    <dbReference type="NCBI Taxonomy" id="412755"/>
    <lineage>
        <taxon>unclassified sequences</taxon>
        <taxon>metagenomes</taxon>
        <taxon>ecological metagenomes</taxon>
    </lineage>
</organism>
<feature type="transmembrane region" description="Helical" evidence="1">
    <location>
        <begin position="103"/>
        <end position="129"/>
    </location>
</feature>
<sequence length="165" mass="18427">MFLVNWFSGWSPELATLVIAAIPVGELRVSLPVALTVYHLDFWPAFILSVFGTLTAAIVVMAVLDPITRFARKYSQPINRALEWLFRRTRKKHQSKFEKYRDLTLILFVAIPLPFTGAYTGALAAYVFGVPFRRAFPLIAIGVIIAAAIVTAVTLGFKSAIYMVF</sequence>
<keyword evidence="1" id="KW-0472">Membrane</keyword>
<dbReference type="Pfam" id="PF06695">
    <property type="entry name" value="Sm_multidrug_ex"/>
    <property type="match status" value="1"/>
</dbReference>
<dbReference type="AlphaFoldDB" id="X1BG87"/>